<dbReference type="EC" id="2.7.1.-" evidence="9"/>
<feature type="modified residue" description="Phosphocysteine; by EIIA" evidence="7">
    <location>
        <position position="8"/>
    </location>
</feature>
<dbReference type="GO" id="GO:0009401">
    <property type="term" value="P:phosphoenolpyruvate-dependent sugar phosphotransferase system"/>
    <property type="evidence" value="ECO:0007669"/>
    <property type="project" value="UniProtKB-KW"/>
</dbReference>
<dbReference type="InterPro" id="IPR051819">
    <property type="entry name" value="PTS_sugar-specific_EIIB"/>
</dbReference>
<dbReference type="Pfam" id="PF02302">
    <property type="entry name" value="PTS_IIB"/>
    <property type="match status" value="1"/>
</dbReference>
<evidence type="ECO:0000259" key="8">
    <source>
        <dbReference type="PROSITE" id="PS51100"/>
    </source>
</evidence>
<dbReference type="RefSeq" id="WP_090920638.1">
    <property type="nucleotide sequence ID" value="NZ_CP016180.1"/>
</dbReference>
<evidence type="ECO:0000313" key="11">
    <source>
        <dbReference type="EMBL" id="SEM06181.1"/>
    </source>
</evidence>
<dbReference type="EMBL" id="FOBN01000004">
    <property type="protein sequence ID" value="SEM06181.1"/>
    <property type="molecule type" value="Genomic_DNA"/>
</dbReference>
<keyword evidence="2" id="KW-0597">Phosphoprotein</keyword>
<reference evidence="10" key="4">
    <citation type="journal article" date="2023" name="Front. Microbiol.">
        <title>Phylogeography and host specificity of Pasteurellaceae pathogenic to sea-farmed fish in the north-east Atlantic.</title>
        <authorList>
            <person name="Gulla S."/>
            <person name="Colquhoun D.J."/>
            <person name="Olsen A.B."/>
            <person name="Spilsberg B."/>
            <person name="Lagesen K."/>
            <person name="Aakesson C.P."/>
            <person name="Strom S."/>
            <person name="Manji F."/>
            <person name="Birkbeck T.H."/>
            <person name="Nilsen H.K."/>
        </authorList>
    </citation>
    <scope>NUCLEOTIDE SEQUENCE</scope>
    <source>
        <strain evidence="10">98B1</strain>
    </source>
</reference>
<dbReference type="SUPFAM" id="SSF52794">
    <property type="entry name" value="PTS system IIB component-like"/>
    <property type="match status" value="1"/>
</dbReference>
<keyword evidence="1" id="KW-0813">Transport</keyword>
<evidence type="ECO:0000256" key="5">
    <source>
        <dbReference type="ARBA" id="ARBA00022683"/>
    </source>
</evidence>
<dbReference type="Proteomes" id="UP001231736">
    <property type="component" value="Unassembled WGS sequence"/>
</dbReference>
<evidence type="ECO:0000256" key="3">
    <source>
        <dbReference type="ARBA" id="ARBA00022597"/>
    </source>
</evidence>
<organism evidence="11 12">
    <name type="scientific">Phocoenobacter skyensis</name>
    <dbReference type="NCBI Taxonomy" id="97481"/>
    <lineage>
        <taxon>Bacteria</taxon>
        <taxon>Pseudomonadati</taxon>
        <taxon>Pseudomonadota</taxon>
        <taxon>Gammaproteobacteria</taxon>
        <taxon>Pasteurellales</taxon>
        <taxon>Pasteurellaceae</taxon>
        <taxon>Phocoenobacter</taxon>
    </lineage>
</organism>
<dbReference type="EMBL" id="JASAVS010000001">
    <property type="protein sequence ID" value="MDP8084526.1"/>
    <property type="molecule type" value="Genomic_DNA"/>
</dbReference>
<name>A0A1H7VA81_9PAST</name>
<dbReference type="GO" id="GO:0008982">
    <property type="term" value="F:protein-N(PI)-phosphohistidine-sugar phosphotransferase activity"/>
    <property type="evidence" value="ECO:0007669"/>
    <property type="project" value="InterPro"/>
</dbReference>
<evidence type="ECO:0000256" key="7">
    <source>
        <dbReference type="PROSITE-ProRule" id="PRU00423"/>
    </source>
</evidence>
<dbReference type="InterPro" id="IPR013012">
    <property type="entry name" value="PTS_EIIB_3"/>
</dbReference>
<dbReference type="Proteomes" id="UP001224812">
    <property type="component" value="Unassembled WGS sequence"/>
</dbReference>
<accession>A0A1H7VA81</accession>
<reference evidence="12" key="1">
    <citation type="submission" date="2016-10" db="EMBL/GenBank/DDBJ databases">
        <authorList>
            <person name="Varghese N."/>
            <person name="Submissions S."/>
        </authorList>
    </citation>
    <scope>NUCLEOTIDE SEQUENCE [LARGE SCALE GENOMIC DNA]</scope>
    <source>
        <strain evidence="12">DSM 24204</strain>
    </source>
</reference>
<evidence type="ECO:0000256" key="1">
    <source>
        <dbReference type="ARBA" id="ARBA00022448"/>
    </source>
</evidence>
<protein>
    <submittedName>
        <fullName evidence="9">PTS sugar transporter subunit IIB</fullName>
        <ecNumber evidence="9">2.7.1.-</ecNumber>
    </submittedName>
    <submittedName>
        <fullName evidence="11">PTS system, cellobiose-specific IIB component</fullName>
    </submittedName>
</protein>
<dbReference type="PROSITE" id="PS51100">
    <property type="entry name" value="PTS_EIIB_TYPE_3"/>
    <property type="match status" value="1"/>
</dbReference>
<evidence type="ECO:0000313" key="12">
    <source>
        <dbReference type="Proteomes" id="UP000198883"/>
    </source>
</evidence>
<keyword evidence="3 9" id="KW-0762">Sugar transport</keyword>
<dbReference type="AlphaFoldDB" id="A0A1H7VA81"/>
<dbReference type="GO" id="GO:0016301">
    <property type="term" value="F:kinase activity"/>
    <property type="evidence" value="ECO:0007669"/>
    <property type="project" value="UniProtKB-KW"/>
</dbReference>
<dbReference type="GeneID" id="83545348"/>
<dbReference type="InterPro" id="IPR036095">
    <property type="entry name" value="PTS_EIIB-like_sf"/>
</dbReference>
<dbReference type="OrthoDB" id="9808134at2"/>
<evidence type="ECO:0000256" key="6">
    <source>
        <dbReference type="ARBA" id="ARBA00022777"/>
    </source>
</evidence>
<evidence type="ECO:0000313" key="13">
    <source>
        <dbReference type="Proteomes" id="UP001224812"/>
    </source>
</evidence>
<reference evidence="11" key="2">
    <citation type="submission" date="2016-10" db="EMBL/GenBank/DDBJ databases">
        <authorList>
            <person name="de Groot N.N."/>
        </authorList>
    </citation>
    <scope>NUCLEOTIDE SEQUENCE [LARGE SCALE GENOMIC DNA]</scope>
    <source>
        <strain evidence="11">DSM 24204</strain>
    </source>
</reference>
<keyword evidence="6" id="KW-0418">Kinase</keyword>
<keyword evidence="5" id="KW-0598">Phosphotransferase system</keyword>
<dbReference type="Proteomes" id="UP000198883">
    <property type="component" value="Unassembled WGS sequence"/>
</dbReference>
<evidence type="ECO:0000313" key="10">
    <source>
        <dbReference type="EMBL" id="MDP8174383.1"/>
    </source>
</evidence>
<keyword evidence="13" id="KW-1185">Reference proteome</keyword>
<proteinExistence type="predicted"/>
<dbReference type="InterPro" id="IPR003501">
    <property type="entry name" value="PTS_EIIB_2/3"/>
</dbReference>
<dbReference type="PANTHER" id="PTHR34581:SF2">
    <property type="entry name" value="PTS SYSTEM N,N'-DIACETYLCHITOBIOSE-SPECIFIC EIIB COMPONENT"/>
    <property type="match status" value="1"/>
</dbReference>
<evidence type="ECO:0000256" key="4">
    <source>
        <dbReference type="ARBA" id="ARBA00022679"/>
    </source>
</evidence>
<keyword evidence="4 9" id="KW-0808">Transferase</keyword>
<gene>
    <name evidence="9" type="ORF">QJT92_01085</name>
    <name evidence="10" type="ORF">QJU97_02780</name>
    <name evidence="11" type="ORF">SAMN05444853_10440</name>
</gene>
<dbReference type="PANTHER" id="PTHR34581">
    <property type="entry name" value="PTS SYSTEM N,N'-DIACETYLCHITOBIOSE-SPECIFIC EIIB COMPONENT"/>
    <property type="match status" value="1"/>
</dbReference>
<dbReference type="CDD" id="cd05564">
    <property type="entry name" value="PTS_IIB_chitobiose_lichenan"/>
    <property type="match status" value="1"/>
</dbReference>
<feature type="domain" description="PTS EIIB type-3" evidence="8">
    <location>
        <begin position="1"/>
        <end position="101"/>
    </location>
</feature>
<dbReference type="EMBL" id="JASAYT010000006">
    <property type="protein sequence ID" value="MDP8174383.1"/>
    <property type="molecule type" value="Genomic_DNA"/>
</dbReference>
<reference evidence="9 13" key="3">
    <citation type="journal article" date="2023" name="Front. Microbiol.">
        <title>Phylogeography and host specificity of Pasteurellaceae pathogenic to sea-farmed fish in the north-east Atlantic.</title>
        <authorList>
            <person name="Gulla S."/>
            <person name="Colquhoun D.J."/>
            <person name="Olsen A.B."/>
            <person name="Spilsberg B."/>
            <person name="Lagesen K."/>
            <person name="Aakesson C.P."/>
            <person name="Strom S."/>
            <person name="Manji F."/>
            <person name="Birkbeck T.H."/>
            <person name="Nilsen H.K."/>
        </authorList>
    </citation>
    <scope>NUCLEOTIDE SEQUENCE [LARGE SCALE GENOMIC DNA]</scope>
    <source>
        <strain evidence="9 13">VIO11850</strain>
    </source>
</reference>
<evidence type="ECO:0000313" key="9">
    <source>
        <dbReference type="EMBL" id="MDP8084526.1"/>
    </source>
</evidence>
<evidence type="ECO:0000256" key="2">
    <source>
        <dbReference type="ARBA" id="ARBA00022553"/>
    </source>
</evidence>
<dbReference type="STRING" id="97481.SAMN05444853_10440"/>
<sequence length="101" mass="10989">MTNILLICTAGMSTSALVEKMKKAVTVRNLDIQIQAIAESTAEDFVGKADVVLLGPQIKYLVPKMTEMFNPTPVSPINMVDYGMMNGEKVLDSALALLEEK</sequence>
<dbReference type="Gene3D" id="3.40.50.2300">
    <property type="match status" value="1"/>
</dbReference>